<dbReference type="NCBIfam" id="TIGR01764">
    <property type="entry name" value="excise"/>
    <property type="match status" value="1"/>
</dbReference>
<feature type="region of interest" description="Disordered" evidence="1">
    <location>
        <begin position="28"/>
        <end position="62"/>
    </location>
</feature>
<evidence type="ECO:0000259" key="2">
    <source>
        <dbReference type="Pfam" id="PF12728"/>
    </source>
</evidence>
<evidence type="ECO:0000313" key="3">
    <source>
        <dbReference type="EMBL" id="BBX38012.1"/>
    </source>
</evidence>
<feature type="domain" description="Helix-turn-helix" evidence="2">
    <location>
        <begin position="67"/>
        <end position="114"/>
    </location>
</feature>
<dbReference type="Pfam" id="PF12728">
    <property type="entry name" value="HTH_17"/>
    <property type="match status" value="1"/>
</dbReference>
<dbReference type="RefSeq" id="WP_230022331.1">
    <property type="nucleotide sequence ID" value="NZ_AP022567.1"/>
</dbReference>
<gene>
    <name evidence="3" type="ORF">MMAGJ_72940</name>
</gene>
<protein>
    <recommendedName>
        <fullName evidence="2">Helix-turn-helix domain-containing protein</fullName>
    </recommendedName>
</protein>
<name>A0ABM8HP05_MYCME</name>
<reference evidence="3 4" key="1">
    <citation type="journal article" date="2019" name="Emerg. Microbes Infect.">
        <title>Comprehensive subspecies identification of 175 nontuberculous mycobacteria species based on 7547 genomic profiles.</title>
        <authorList>
            <person name="Matsumoto Y."/>
            <person name="Kinjo T."/>
            <person name="Motooka D."/>
            <person name="Nabeya D."/>
            <person name="Jung N."/>
            <person name="Uechi K."/>
            <person name="Horii T."/>
            <person name="Iida T."/>
            <person name="Fujita J."/>
            <person name="Nakamura S."/>
        </authorList>
    </citation>
    <scope>NUCLEOTIDE SEQUENCE [LARGE SCALE GENOMIC DNA]</scope>
    <source>
        <strain evidence="3 4">JCM 12375</strain>
    </source>
</reference>
<keyword evidence="4" id="KW-1185">Reference proteome</keyword>
<organism evidence="3 4">
    <name type="scientific">Mycolicibacterium mageritense</name>
    <name type="common">Mycobacterium mageritense</name>
    <dbReference type="NCBI Taxonomy" id="53462"/>
    <lineage>
        <taxon>Bacteria</taxon>
        <taxon>Bacillati</taxon>
        <taxon>Actinomycetota</taxon>
        <taxon>Actinomycetes</taxon>
        <taxon>Mycobacteriales</taxon>
        <taxon>Mycobacteriaceae</taxon>
        <taxon>Mycolicibacterium</taxon>
    </lineage>
</organism>
<dbReference type="Proteomes" id="UP000465622">
    <property type="component" value="Chromosome"/>
</dbReference>
<sequence>MTTSDPIAAAVAALVAAIADAVRVELQATASPARRRHAPASDPDVGGRPYHRDQDAPGRILTPDSILTIPETAAELRICRSYVYKLMNQGKIRTLKLGNRTLIQHREVLRFIAELEAGP</sequence>
<dbReference type="InterPro" id="IPR010093">
    <property type="entry name" value="SinI_DNA-bd"/>
</dbReference>
<proteinExistence type="predicted"/>
<accession>A0ABM8HP05</accession>
<dbReference type="EMBL" id="AP022567">
    <property type="protein sequence ID" value="BBX38012.1"/>
    <property type="molecule type" value="Genomic_DNA"/>
</dbReference>
<evidence type="ECO:0000313" key="4">
    <source>
        <dbReference type="Proteomes" id="UP000465622"/>
    </source>
</evidence>
<dbReference type="InterPro" id="IPR041657">
    <property type="entry name" value="HTH_17"/>
</dbReference>
<evidence type="ECO:0000256" key="1">
    <source>
        <dbReference type="SAM" id="MobiDB-lite"/>
    </source>
</evidence>